<accession>A0A2U1ASK6</accession>
<dbReference type="AlphaFoldDB" id="A0A2U1ASK6"/>
<organism evidence="3 4">
    <name type="scientific">Victivallis vadensis</name>
    <dbReference type="NCBI Taxonomy" id="172901"/>
    <lineage>
        <taxon>Bacteria</taxon>
        <taxon>Pseudomonadati</taxon>
        <taxon>Lentisphaerota</taxon>
        <taxon>Lentisphaeria</taxon>
        <taxon>Victivallales</taxon>
        <taxon>Victivallaceae</taxon>
        <taxon>Victivallis</taxon>
    </lineage>
</organism>
<feature type="region of interest" description="Disordered" evidence="1">
    <location>
        <begin position="103"/>
        <end position="124"/>
    </location>
</feature>
<evidence type="ECO:0000313" key="4">
    <source>
        <dbReference type="Proteomes" id="UP000245959"/>
    </source>
</evidence>
<sequence length="284" mass="31386">MAALPENRLLLTGKVVSLTGRIESRLAECGAVGTGLREKTDSLGSKLSPEVVKLLAYIGSIRNRFAHEPEAEISGEEFALFEESVRMVQQELDILWPVSRSHRPAASASSPLPEEEFDESPYRGTEPDSDWLILAGRLPVLHLAYAVHLFWRAVTPGIRLLGLLVGEVLGILLIAFGIWKGEPYVTGFGSALFLMVHGFGIWEAHRDPARSLPTFLYMTPGLNLFYFLLRLLPLLNWMMLFESFAIIMVWVAAIVMAARGEITIAGGLAFLSYIGGVVATYVRR</sequence>
<name>A0A2U1ASK6_9BACT</name>
<evidence type="ECO:0000313" key="3">
    <source>
        <dbReference type="EMBL" id="PVY39341.1"/>
    </source>
</evidence>
<keyword evidence="2" id="KW-1133">Transmembrane helix</keyword>
<proteinExistence type="predicted"/>
<gene>
    <name evidence="3" type="ORF">C8D82_12115</name>
</gene>
<comment type="caution">
    <text evidence="3">The sequence shown here is derived from an EMBL/GenBank/DDBJ whole genome shotgun (WGS) entry which is preliminary data.</text>
</comment>
<dbReference type="RefSeq" id="WP_116884701.1">
    <property type="nucleotide sequence ID" value="NZ_CALXNT010000015.1"/>
</dbReference>
<keyword evidence="4" id="KW-1185">Reference proteome</keyword>
<dbReference type="EMBL" id="QEKH01000021">
    <property type="protein sequence ID" value="PVY39341.1"/>
    <property type="molecule type" value="Genomic_DNA"/>
</dbReference>
<feature type="transmembrane region" description="Helical" evidence="2">
    <location>
        <begin position="239"/>
        <end position="258"/>
    </location>
</feature>
<feature type="transmembrane region" description="Helical" evidence="2">
    <location>
        <begin position="214"/>
        <end position="232"/>
    </location>
</feature>
<feature type="transmembrane region" description="Helical" evidence="2">
    <location>
        <begin position="264"/>
        <end position="282"/>
    </location>
</feature>
<dbReference type="GeneID" id="78295992"/>
<feature type="transmembrane region" description="Helical" evidence="2">
    <location>
        <begin position="157"/>
        <end position="179"/>
    </location>
</feature>
<feature type="transmembrane region" description="Helical" evidence="2">
    <location>
        <begin position="184"/>
        <end position="202"/>
    </location>
</feature>
<reference evidence="3 4" key="1">
    <citation type="submission" date="2018-04" db="EMBL/GenBank/DDBJ databases">
        <title>Genomic Encyclopedia of Type Strains, Phase IV (KMG-IV): sequencing the most valuable type-strain genomes for metagenomic binning, comparative biology and taxonomic classification.</title>
        <authorList>
            <person name="Goeker M."/>
        </authorList>
    </citation>
    <scope>NUCLEOTIDE SEQUENCE [LARGE SCALE GENOMIC DNA]</scope>
    <source>
        <strain evidence="3 4">DSM 14823</strain>
    </source>
</reference>
<protein>
    <recommendedName>
        <fullName evidence="5">DUF4145 domain-containing protein</fullName>
    </recommendedName>
</protein>
<keyword evidence="2" id="KW-0472">Membrane</keyword>
<dbReference type="Proteomes" id="UP000245959">
    <property type="component" value="Unassembled WGS sequence"/>
</dbReference>
<evidence type="ECO:0000256" key="2">
    <source>
        <dbReference type="SAM" id="Phobius"/>
    </source>
</evidence>
<evidence type="ECO:0008006" key="5">
    <source>
        <dbReference type="Google" id="ProtNLM"/>
    </source>
</evidence>
<evidence type="ECO:0000256" key="1">
    <source>
        <dbReference type="SAM" id="MobiDB-lite"/>
    </source>
</evidence>
<keyword evidence="2" id="KW-0812">Transmembrane</keyword>